<comment type="function">
    <text evidence="7 8">Catalyzes the reversible reaction in which hydroxymethyl group from 5,10-methylenetetrahydrofolate is transferred onto alpha-ketoisovalerate to form ketopantoate.</text>
</comment>
<dbReference type="Gene3D" id="3.20.20.60">
    <property type="entry name" value="Phosphoenolpyruvate-binding domains"/>
    <property type="match status" value="1"/>
</dbReference>
<name>A0A2U2ADK7_9GAMM</name>
<feature type="binding site" evidence="8 10">
    <location>
        <begin position="45"/>
        <end position="46"/>
    </location>
    <ligand>
        <name>3-methyl-2-oxobutanoate</name>
        <dbReference type="ChEBI" id="CHEBI:11851"/>
    </ligand>
</feature>
<dbReference type="GO" id="GO:0015940">
    <property type="term" value="P:pantothenate biosynthetic process"/>
    <property type="evidence" value="ECO:0007669"/>
    <property type="project" value="UniProtKB-UniRule"/>
</dbReference>
<feature type="binding site" evidence="8 10">
    <location>
        <position position="84"/>
    </location>
    <ligand>
        <name>3-methyl-2-oxobutanoate</name>
        <dbReference type="ChEBI" id="CHEBI:11851"/>
    </ligand>
</feature>
<comment type="similarity">
    <text evidence="2 8">Belongs to the PanB family.</text>
</comment>
<dbReference type="GO" id="GO:0003864">
    <property type="term" value="F:3-methyl-2-oxobutanoate hydroxymethyltransferase activity"/>
    <property type="evidence" value="ECO:0007669"/>
    <property type="project" value="UniProtKB-UniRule"/>
</dbReference>
<comment type="subcellular location">
    <subcellularLocation>
        <location evidence="8">Cytoplasm</location>
    </subcellularLocation>
</comment>
<sequence length="270" mass="28940">MRKLRITDLQKMKDQGEKITMLTCYDATFAKEMNCAGIDTILIGDSLGMVVQGHTSTLPVTLDEMVYHTENVVRANERAFIVADLPFGTYEASKREAFHAASELMKAGAEMVKIEGGVEVAVITAFLTERGIPVCAHIGLRPQAVNIMGGYKVQGRELQMAAQLIEEARAHQNAGAQLLVVECVPTEVGEALATALCIPVIGIGAGNMTDGQVLVMHDMLGLSSDVAPKFVKNFLAVATEAGNGSIHGAFTQYIREVKSGAFPDEAHSFS</sequence>
<keyword evidence="4 8" id="KW-0566">Pantothenate biosynthesis</keyword>
<feature type="binding site" evidence="8 11">
    <location>
        <position position="45"/>
    </location>
    <ligand>
        <name>Mg(2+)</name>
        <dbReference type="ChEBI" id="CHEBI:18420"/>
    </ligand>
</feature>
<dbReference type="RefSeq" id="WP_109189396.1">
    <property type="nucleotide sequence ID" value="NZ_BMYA01000002.1"/>
</dbReference>
<dbReference type="InterPro" id="IPR040442">
    <property type="entry name" value="Pyrv_kinase-like_dom_sf"/>
</dbReference>
<organism evidence="12 13">
    <name type="scientific">Ignatzschineria ureiclastica</name>
    <dbReference type="NCBI Taxonomy" id="472582"/>
    <lineage>
        <taxon>Bacteria</taxon>
        <taxon>Pseudomonadati</taxon>
        <taxon>Pseudomonadota</taxon>
        <taxon>Gammaproteobacteria</taxon>
        <taxon>Cardiobacteriales</taxon>
        <taxon>Ignatzschineriaceae</taxon>
        <taxon>Ignatzschineria</taxon>
    </lineage>
</organism>
<dbReference type="GO" id="GO:0032259">
    <property type="term" value="P:methylation"/>
    <property type="evidence" value="ECO:0007669"/>
    <property type="project" value="UniProtKB-KW"/>
</dbReference>
<dbReference type="PANTHER" id="PTHR20881:SF0">
    <property type="entry name" value="3-METHYL-2-OXOBUTANOATE HYDROXYMETHYLTRANSFERASE"/>
    <property type="match status" value="1"/>
</dbReference>
<proteinExistence type="inferred from homology"/>
<feature type="binding site" evidence="8 11">
    <location>
        <position position="84"/>
    </location>
    <ligand>
        <name>Mg(2+)</name>
        <dbReference type="ChEBI" id="CHEBI:18420"/>
    </ligand>
</feature>
<evidence type="ECO:0000256" key="6">
    <source>
        <dbReference type="ARBA" id="ARBA00022723"/>
    </source>
</evidence>
<evidence type="ECO:0000256" key="8">
    <source>
        <dbReference type="HAMAP-Rule" id="MF_00156"/>
    </source>
</evidence>
<accession>A0A2U2ADK7</accession>
<dbReference type="Proteomes" id="UP000245020">
    <property type="component" value="Unassembled WGS sequence"/>
</dbReference>
<dbReference type="InterPro" id="IPR015813">
    <property type="entry name" value="Pyrv/PenolPyrv_kinase-like_dom"/>
</dbReference>
<comment type="pathway">
    <text evidence="1 8">Cofactor biosynthesis; (R)-pantothenate biosynthesis; (R)-pantoate from 3-methyl-2-oxobutanoate: step 1/2.</text>
</comment>
<dbReference type="GO" id="GO:0000287">
    <property type="term" value="F:magnesium ion binding"/>
    <property type="evidence" value="ECO:0007669"/>
    <property type="project" value="TreeGrafter"/>
</dbReference>
<feature type="binding site" evidence="8 11">
    <location>
        <position position="115"/>
    </location>
    <ligand>
        <name>Mg(2+)</name>
        <dbReference type="ChEBI" id="CHEBI:18420"/>
    </ligand>
</feature>
<dbReference type="FunFam" id="3.20.20.60:FF:000003">
    <property type="entry name" value="3-methyl-2-oxobutanoate hydroxymethyltransferase"/>
    <property type="match status" value="1"/>
</dbReference>
<evidence type="ECO:0000256" key="10">
    <source>
        <dbReference type="PIRSR" id="PIRSR000388-2"/>
    </source>
</evidence>
<dbReference type="EC" id="2.1.2.11" evidence="8"/>
<evidence type="ECO:0000313" key="12">
    <source>
        <dbReference type="EMBL" id="PWD80740.1"/>
    </source>
</evidence>
<feature type="active site" description="Proton acceptor" evidence="8 9">
    <location>
        <position position="182"/>
    </location>
</feature>
<dbReference type="AlphaFoldDB" id="A0A2U2ADK7"/>
<comment type="subunit">
    <text evidence="3 8">Homodecamer; pentamer of dimers.</text>
</comment>
<dbReference type="EMBL" id="QEWQ01000004">
    <property type="protein sequence ID" value="PWD80740.1"/>
    <property type="molecule type" value="Genomic_DNA"/>
</dbReference>
<evidence type="ECO:0000256" key="3">
    <source>
        <dbReference type="ARBA" id="ARBA00011424"/>
    </source>
</evidence>
<dbReference type="PANTHER" id="PTHR20881">
    <property type="entry name" value="3-METHYL-2-OXOBUTANOATE HYDROXYMETHYLTRANSFERASE"/>
    <property type="match status" value="1"/>
</dbReference>
<keyword evidence="8" id="KW-0963">Cytoplasm</keyword>
<protein>
    <recommendedName>
        <fullName evidence="8">3-methyl-2-oxobutanoate hydroxymethyltransferase</fullName>
        <ecNumber evidence="8">2.1.2.11</ecNumber>
    </recommendedName>
    <alternativeName>
        <fullName evidence="8">Ketopantoate hydroxymethyltransferase</fullName>
        <shortName evidence="8">KPHMT</shortName>
    </alternativeName>
</protein>
<dbReference type="GO" id="GO:0005737">
    <property type="term" value="C:cytoplasm"/>
    <property type="evidence" value="ECO:0007669"/>
    <property type="project" value="UniProtKB-SubCell"/>
</dbReference>
<keyword evidence="5 8" id="KW-0808">Transferase</keyword>
<dbReference type="NCBIfam" id="NF001452">
    <property type="entry name" value="PRK00311.1"/>
    <property type="match status" value="1"/>
</dbReference>
<dbReference type="InterPro" id="IPR003700">
    <property type="entry name" value="Pantoate_hydroxy_MeTrfase"/>
</dbReference>
<evidence type="ECO:0000256" key="1">
    <source>
        <dbReference type="ARBA" id="ARBA00005033"/>
    </source>
</evidence>
<evidence type="ECO:0000256" key="7">
    <source>
        <dbReference type="ARBA" id="ARBA00056497"/>
    </source>
</evidence>
<evidence type="ECO:0000313" key="13">
    <source>
        <dbReference type="Proteomes" id="UP000245020"/>
    </source>
</evidence>
<dbReference type="CDD" id="cd06557">
    <property type="entry name" value="KPHMT-like"/>
    <property type="match status" value="1"/>
</dbReference>
<evidence type="ECO:0000256" key="4">
    <source>
        <dbReference type="ARBA" id="ARBA00022655"/>
    </source>
</evidence>
<comment type="cofactor">
    <cofactor evidence="8 11">
        <name>Mg(2+)</name>
        <dbReference type="ChEBI" id="CHEBI:18420"/>
    </cofactor>
    <text evidence="8 11">Binds 1 Mg(2+) ion per subunit.</text>
</comment>
<comment type="catalytic activity">
    <reaction evidence="8">
        <text>(6R)-5,10-methylene-5,6,7,8-tetrahydrofolate + 3-methyl-2-oxobutanoate + H2O = 2-dehydropantoate + (6S)-5,6,7,8-tetrahydrofolate</text>
        <dbReference type="Rhea" id="RHEA:11824"/>
        <dbReference type="ChEBI" id="CHEBI:11561"/>
        <dbReference type="ChEBI" id="CHEBI:11851"/>
        <dbReference type="ChEBI" id="CHEBI:15377"/>
        <dbReference type="ChEBI" id="CHEBI:15636"/>
        <dbReference type="ChEBI" id="CHEBI:57453"/>
        <dbReference type="EC" id="2.1.2.11"/>
    </reaction>
</comment>
<reference evidence="13" key="1">
    <citation type="submission" date="2018-05" db="EMBL/GenBank/DDBJ databases">
        <title>Ignatzschineria dubaiensis sp. nov., isolated from necrotic foot tissues of dromedaries (Camelus dromedarius) and associated maggots in Dubai, United Arab Emirates.</title>
        <authorList>
            <person name="Tsang C.C."/>
            <person name="Tang J.Y.M."/>
            <person name="Fong J.Y.H."/>
            <person name="Kinne J."/>
            <person name="Lee H.H."/>
            <person name="Joseph M."/>
            <person name="Jose S."/>
            <person name="Schuster R.K."/>
            <person name="Tang Y."/>
            <person name="Sivakumar S."/>
            <person name="Chen J.H.K."/>
            <person name="Teng J.L.L."/>
            <person name="Lau S.K.P."/>
            <person name="Wernery U."/>
            <person name="Woo P.C.Y."/>
        </authorList>
    </citation>
    <scope>NUCLEOTIDE SEQUENCE [LARGE SCALE GENOMIC DNA]</scope>
    <source>
        <strain evidence="13">KCTC 22644</strain>
    </source>
</reference>
<evidence type="ECO:0000256" key="11">
    <source>
        <dbReference type="PIRSR" id="PIRSR000388-3"/>
    </source>
</evidence>
<evidence type="ECO:0000256" key="2">
    <source>
        <dbReference type="ARBA" id="ARBA00008676"/>
    </source>
</evidence>
<keyword evidence="6 8" id="KW-0479">Metal-binding</keyword>
<dbReference type="OrthoDB" id="9781789at2"/>
<dbReference type="PIRSF" id="PIRSF000388">
    <property type="entry name" value="Pantoate_hydroxy_MeTrfase"/>
    <property type="match status" value="1"/>
</dbReference>
<feature type="binding site" evidence="8 10">
    <location>
        <position position="113"/>
    </location>
    <ligand>
        <name>3-methyl-2-oxobutanoate</name>
        <dbReference type="ChEBI" id="CHEBI:11851"/>
    </ligand>
</feature>
<keyword evidence="8 11" id="KW-0460">Magnesium</keyword>
<dbReference type="Pfam" id="PF02548">
    <property type="entry name" value="Pantoate_transf"/>
    <property type="match status" value="1"/>
</dbReference>
<dbReference type="GO" id="GO:0008168">
    <property type="term" value="F:methyltransferase activity"/>
    <property type="evidence" value="ECO:0007669"/>
    <property type="project" value="UniProtKB-KW"/>
</dbReference>
<dbReference type="NCBIfam" id="TIGR00222">
    <property type="entry name" value="panB"/>
    <property type="match status" value="1"/>
</dbReference>
<dbReference type="SUPFAM" id="SSF51621">
    <property type="entry name" value="Phosphoenolpyruvate/pyruvate domain"/>
    <property type="match status" value="1"/>
</dbReference>
<gene>
    <name evidence="8 12" type="primary">panB</name>
    <name evidence="12" type="ORF">DC083_06400</name>
</gene>
<dbReference type="HAMAP" id="MF_00156">
    <property type="entry name" value="PanB"/>
    <property type="match status" value="1"/>
</dbReference>
<evidence type="ECO:0000256" key="9">
    <source>
        <dbReference type="PIRSR" id="PIRSR000388-1"/>
    </source>
</evidence>
<dbReference type="UniPathway" id="UPA00028">
    <property type="reaction ID" value="UER00003"/>
</dbReference>
<keyword evidence="12" id="KW-0489">Methyltransferase</keyword>
<evidence type="ECO:0000256" key="5">
    <source>
        <dbReference type="ARBA" id="ARBA00022679"/>
    </source>
</evidence>
<keyword evidence="13" id="KW-1185">Reference proteome</keyword>
<comment type="caution">
    <text evidence="12">The sequence shown here is derived from an EMBL/GenBank/DDBJ whole genome shotgun (WGS) entry which is preliminary data.</text>
</comment>